<reference evidence="5 6" key="1">
    <citation type="submission" date="2016-06" db="EMBL/GenBank/DDBJ databases">
        <title>Complete genome sequences of Bordetella bronchialis and Bordetella flabilis.</title>
        <authorList>
            <person name="LiPuma J.J."/>
            <person name="Spilker T."/>
        </authorList>
    </citation>
    <scope>NUCLEOTIDE SEQUENCE [LARGE SCALE GENOMIC DNA]</scope>
    <source>
        <strain evidence="5 6">AU3182</strain>
    </source>
</reference>
<dbReference type="InterPro" id="IPR008927">
    <property type="entry name" value="6-PGluconate_DH-like_C_sf"/>
</dbReference>
<dbReference type="InterPro" id="IPR006108">
    <property type="entry name" value="3HC_DH_C"/>
</dbReference>
<protein>
    <submittedName>
        <fullName evidence="5">3-hydroxyacyl-CoA dehydrogenase</fullName>
    </submittedName>
</protein>
<dbReference type="Gene3D" id="1.10.1040.10">
    <property type="entry name" value="N-(1-d-carboxylethyl)-l-norvaline Dehydrogenase, domain 2"/>
    <property type="match status" value="1"/>
</dbReference>
<dbReference type="Proteomes" id="UP000091897">
    <property type="component" value="Chromosome"/>
</dbReference>
<keyword evidence="2" id="KW-0560">Oxidoreductase</keyword>
<dbReference type="Gene3D" id="3.40.50.720">
    <property type="entry name" value="NAD(P)-binding Rossmann-like Domain"/>
    <property type="match status" value="1"/>
</dbReference>
<evidence type="ECO:0000259" key="3">
    <source>
        <dbReference type="Pfam" id="PF00725"/>
    </source>
</evidence>
<feature type="domain" description="3-hydroxyacyl-CoA dehydrogenase NAD binding" evidence="4">
    <location>
        <begin position="4"/>
        <end position="181"/>
    </location>
</feature>
<dbReference type="PANTHER" id="PTHR48075">
    <property type="entry name" value="3-HYDROXYACYL-COA DEHYDROGENASE FAMILY PROTEIN"/>
    <property type="match status" value="1"/>
</dbReference>
<gene>
    <name evidence="5" type="ORF">BAU06_15475</name>
</gene>
<dbReference type="SUPFAM" id="SSF51735">
    <property type="entry name" value="NAD(P)-binding Rossmann-fold domains"/>
    <property type="match status" value="1"/>
</dbReference>
<dbReference type="NCBIfam" id="NF004783">
    <property type="entry name" value="PRK06129.1"/>
    <property type="match status" value="1"/>
</dbReference>
<keyword evidence="6" id="KW-1185">Reference proteome</keyword>
<dbReference type="InterPro" id="IPR013328">
    <property type="entry name" value="6PGD_dom2"/>
</dbReference>
<accession>A0ABN4R2M1</accession>
<dbReference type="Pfam" id="PF02737">
    <property type="entry name" value="3HCDH_N"/>
    <property type="match status" value="1"/>
</dbReference>
<proteinExistence type="inferred from homology"/>
<feature type="domain" description="3-hydroxyacyl-CoA dehydrogenase C-terminal" evidence="3">
    <location>
        <begin position="184"/>
        <end position="250"/>
    </location>
</feature>
<sequence length="313" mass="33875">MPVVAIVGAGLIGQGWAIVFARAGWRVRLYDVDAGRLAEGRDLVQQQLHALQAQGLLRDAAAAAACVETAATLEAALADAVYVQENSPEQVAVKRALFQTLDALAGPETILASSTSSIPASQFTDHLAQRHRCLVAHPVNPPYLVPVVEISGAPWTGEQAISRTRDILAAVGQRPVVVRKEIEGFILNRLQGALLQEAFRLVRDGVASVEDIDTTVKDGLGLRWSFMGPLETIDLNAPGGIADYCARYGAMYASIGASQAECPAWDGTLVDTLSRERREALPAEDLASRRFWRDEQLMRLMRHKQQQSGETNG</sequence>
<dbReference type="InterPro" id="IPR006176">
    <property type="entry name" value="3-OHacyl-CoA_DH_NAD-bd"/>
</dbReference>
<dbReference type="PANTHER" id="PTHR48075:SF1">
    <property type="entry name" value="LAMBDA-CRYSTALLIN HOMOLOG"/>
    <property type="match status" value="1"/>
</dbReference>
<dbReference type="InterPro" id="IPR006180">
    <property type="entry name" value="3-OHacyl-CoA_DH_CS"/>
</dbReference>
<evidence type="ECO:0000256" key="2">
    <source>
        <dbReference type="ARBA" id="ARBA00023002"/>
    </source>
</evidence>
<comment type="similarity">
    <text evidence="1">Belongs to the 3-hydroxyacyl-CoA dehydrogenase family.</text>
</comment>
<evidence type="ECO:0000313" key="6">
    <source>
        <dbReference type="Proteomes" id="UP000091897"/>
    </source>
</evidence>
<dbReference type="InterPro" id="IPR036291">
    <property type="entry name" value="NAD(P)-bd_dom_sf"/>
</dbReference>
<dbReference type="EMBL" id="CP016170">
    <property type="protein sequence ID" value="ANN67514.1"/>
    <property type="molecule type" value="Genomic_DNA"/>
</dbReference>
<evidence type="ECO:0000313" key="5">
    <source>
        <dbReference type="EMBL" id="ANN67514.1"/>
    </source>
</evidence>
<organism evidence="5 6">
    <name type="scientific">Bordetella bronchialis</name>
    <dbReference type="NCBI Taxonomy" id="463025"/>
    <lineage>
        <taxon>Bacteria</taxon>
        <taxon>Pseudomonadati</taxon>
        <taxon>Pseudomonadota</taxon>
        <taxon>Betaproteobacteria</taxon>
        <taxon>Burkholderiales</taxon>
        <taxon>Alcaligenaceae</taxon>
        <taxon>Bordetella</taxon>
    </lineage>
</organism>
<dbReference type="Pfam" id="PF00725">
    <property type="entry name" value="3HCDH"/>
    <property type="match status" value="1"/>
</dbReference>
<evidence type="ECO:0000259" key="4">
    <source>
        <dbReference type="Pfam" id="PF02737"/>
    </source>
</evidence>
<evidence type="ECO:0000256" key="1">
    <source>
        <dbReference type="ARBA" id="ARBA00009463"/>
    </source>
</evidence>
<dbReference type="PROSITE" id="PS00067">
    <property type="entry name" value="3HCDH"/>
    <property type="match status" value="1"/>
</dbReference>
<dbReference type="SUPFAM" id="SSF48179">
    <property type="entry name" value="6-phosphogluconate dehydrogenase C-terminal domain-like"/>
    <property type="match status" value="1"/>
</dbReference>
<name>A0ABN4R2M1_9BORD</name>
<dbReference type="RefSeq" id="WP_066351189.1">
    <property type="nucleotide sequence ID" value="NZ_CBCSFJ010000001.1"/>
</dbReference>